<dbReference type="PANTHER" id="PTHR34975">
    <property type="entry name" value="SPORE GERMINATION PROTEIN A2"/>
    <property type="match status" value="1"/>
</dbReference>
<proteinExistence type="inferred from homology"/>
<comment type="similarity">
    <text evidence="2">Belongs to the amino acid-polyamine-organocation (APC) superfamily. Spore germination protein (SGP) (TC 2.A.3.9) family.</text>
</comment>
<evidence type="ECO:0000256" key="5">
    <source>
        <dbReference type="ARBA" id="ARBA00022692"/>
    </source>
</evidence>
<dbReference type="EMBL" id="SWLG01000007">
    <property type="protein sequence ID" value="TLS37086.1"/>
    <property type="molecule type" value="Genomic_DNA"/>
</dbReference>
<feature type="transmembrane region" description="Helical" evidence="8">
    <location>
        <begin position="187"/>
        <end position="209"/>
    </location>
</feature>
<evidence type="ECO:0000313" key="10">
    <source>
        <dbReference type="Proteomes" id="UP000308230"/>
    </source>
</evidence>
<evidence type="ECO:0000256" key="6">
    <source>
        <dbReference type="ARBA" id="ARBA00022989"/>
    </source>
</evidence>
<evidence type="ECO:0000256" key="7">
    <source>
        <dbReference type="ARBA" id="ARBA00023136"/>
    </source>
</evidence>
<name>A0A5R9F417_9BACL</name>
<feature type="transmembrane region" description="Helical" evidence="8">
    <location>
        <begin position="88"/>
        <end position="116"/>
    </location>
</feature>
<accession>A0A5R9F417</accession>
<dbReference type="PANTHER" id="PTHR34975:SF2">
    <property type="entry name" value="SPORE GERMINATION PROTEIN A2"/>
    <property type="match status" value="1"/>
</dbReference>
<organism evidence="9 10">
    <name type="scientific">Exobacillus caeni</name>
    <dbReference type="NCBI Taxonomy" id="2574798"/>
    <lineage>
        <taxon>Bacteria</taxon>
        <taxon>Bacillati</taxon>
        <taxon>Bacillota</taxon>
        <taxon>Bacilli</taxon>
        <taxon>Bacillales</taxon>
        <taxon>Guptibacillaceae</taxon>
        <taxon>Exobacillus</taxon>
    </lineage>
</organism>
<feature type="transmembrane region" description="Helical" evidence="8">
    <location>
        <begin position="331"/>
        <end position="356"/>
    </location>
</feature>
<evidence type="ECO:0000313" key="9">
    <source>
        <dbReference type="EMBL" id="TLS37086.1"/>
    </source>
</evidence>
<evidence type="ECO:0000256" key="3">
    <source>
        <dbReference type="ARBA" id="ARBA00022448"/>
    </source>
</evidence>
<keyword evidence="7 8" id="KW-0472">Membrane</keyword>
<feature type="transmembrane region" description="Helical" evidence="8">
    <location>
        <begin position="46"/>
        <end position="67"/>
    </location>
</feature>
<feature type="transmembrane region" description="Helical" evidence="8">
    <location>
        <begin position="122"/>
        <end position="139"/>
    </location>
</feature>
<keyword evidence="5 8" id="KW-0812">Transmembrane</keyword>
<keyword evidence="4" id="KW-0309">Germination</keyword>
<feature type="transmembrane region" description="Helical" evidence="8">
    <location>
        <begin position="273"/>
        <end position="293"/>
    </location>
</feature>
<dbReference type="Proteomes" id="UP000308230">
    <property type="component" value="Unassembled WGS sequence"/>
</dbReference>
<dbReference type="Pfam" id="PF03845">
    <property type="entry name" value="Spore_permease"/>
    <property type="match status" value="1"/>
</dbReference>
<keyword evidence="6 8" id="KW-1133">Transmembrane helix</keyword>
<dbReference type="NCBIfam" id="TIGR00912">
    <property type="entry name" value="2A0309"/>
    <property type="match status" value="1"/>
</dbReference>
<keyword evidence="3" id="KW-0813">Transport</keyword>
<evidence type="ECO:0000256" key="1">
    <source>
        <dbReference type="ARBA" id="ARBA00004141"/>
    </source>
</evidence>
<protein>
    <submittedName>
        <fullName evidence="9">Spore gernimation protein</fullName>
    </submittedName>
</protein>
<dbReference type="OrthoDB" id="2381188at2"/>
<comment type="subcellular location">
    <subcellularLocation>
        <location evidence="1">Membrane</location>
        <topology evidence="1">Multi-pass membrane protein</topology>
    </subcellularLocation>
</comment>
<evidence type="ECO:0000256" key="2">
    <source>
        <dbReference type="ARBA" id="ARBA00007998"/>
    </source>
</evidence>
<gene>
    <name evidence="9" type="ORF">FCL54_11190</name>
</gene>
<feature type="transmembrane region" description="Helical" evidence="8">
    <location>
        <begin position="221"/>
        <end position="241"/>
    </location>
</feature>
<feature type="transmembrane region" description="Helical" evidence="8">
    <location>
        <begin position="305"/>
        <end position="325"/>
    </location>
</feature>
<dbReference type="GO" id="GO:0016020">
    <property type="term" value="C:membrane"/>
    <property type="evidence" value="ECO:0007669"/>
    <property type="project" value="UniProtKB-SubCell"/>
</dbReference>
<keyword evidence="10" id="KW-1185">Reference proteome</keyword>
<dbReference type="AlphaFoldDB" id="A0A5R9F417"/>
<comment type="caution">
    <text evidence="9">The sequence shown here is derived from an EMBL/GenBank/DDBJ whole genome shotgun (WGS) entry which is preliminary data.</text>
</comment>
<dbReference type="GO" id="GO:0009847">
    <property type="term" value="P:spore germination"/>
    <property type="evidence" value="ECO:0007669"/>
    <property type="project" value="InterPro"/>
</dbReference>
<feature type="transmembrane region" description="Helical" evidence="8">
    <location>
        <begin position="17"/>
        <end position="34"/>
    </location>
</feature>
<feature type="transmembrane region" description="Helical" evidence="8">
    <location>
        <begin position="146"/>
        <end position="167"/>
    </location>
</feature>
<dbReference type="InterPro" id="IPR004761">
    <property type="entry name" value="Spore_GerAB"/>
</dbReference>
<evidence type="ECO:0000256" key="4">
    <source>
        <dbReference type="ARBA" id="ARBA00022544"/>
    </source>
</evidence>
<evidence type="ECO:0000256" key="8">
    <source>
        <dbReference type="SAM" id="Phobius"/>
    </source>
</evidence>
<reference evidence="9 10" key="1">
    <citation type="submission" date="2019-04" db="EMBL/GenBank/DDBJ databases">
        <title>Bacillus caeni sp. nov., a bacterium isolated from mangrove sediment.</title>
        <authorList>
            <person name="Huang H."/>
            <person name="Mo K."/>
            <person name="Hu Y."/>
        </authorList>
    </citation>
    <scope>NUCLEOTIDE SEQUENCE [LARGE SCALE GENOMIC DNA]</scope>
    <source>
        <strain evidence="9 10">HB172195</strain>
    </source>
</reference>
<sequence>MVGEYSLNYNALHTKEVFFILVLSTGLFNHVTIIPMLLESAARDSWLSVIVSVIPYSIFLLIVYYIAHNTRQENISAWLKEKYGAFAAGIIIVPLLIILFIHAALTLIDTSIWAGIYYLPRIPNPIISAILVISCYWISTRKLKELAVMSTIVLPMVVLLGFFIMGVNTNQKELEYLFPVFLNGYTPFLKGIAYSLSGLTEIYVIILLQHCIKAKVKLKQIALLGVVLTVLILGPLTGAIMEFGPVEARNLSFPAYEEWKLLKIGEFISRMDFLAMFQWISGAFFRIGLFMYIINHFFKRGKSRFLLPVLYLVIYGLTFLQFNTYDLNKFLYVYFLPVSLITVLAVMILLFVLVLIKKKRSYDRLEKTQSKQTGVEGS</sequence>